<dbReference type="Pfam" id="PF13041">
    <property type="entry name" value="PPR_2"/>
    <property type="match status" value="3"/>
</dbReference>
<evidence type="ECO:0000256" key="1">
    <source>
        <dbReference type="ARBA" id="ARBA00022737"/>
    </source>
</evidence>
<sequence>MIVDAENRVRLLQSCKGGRALLLGRQVHLALLKSGLVSSLYWGNCLLQMYGRCGDDDHTDAHRLFEEMPLRNCFSWNSLIDANLKSGRTEVSVDLFDRMPQKNSFSWNSVIAGLTKNGDMTIARRVFEEMPIKEAVACNCMMHGYVRSGCPREALRLYKLLNTKVDSSSPWKDSYVLATALCACAHQLAYNSGRQIHAHILVGKVEFDSALGSALVDMYGKCGDLDHALSALKAMPEPDEFSLSSLLLGYADQGRLADARRLFFHMSDNPSVILWNSLLTAYVSNGRGVEALELFRMMVRDGVAGDSSSLTTVLSACASLGNIQGGRLIHSRAFRAGHLEDVAVGTALVDLYSKNGSFDDACRVFDEVKQHDTILLNSMITAYSNCGRVQEARKLFDTMPSRSLISWNSMLVGYSKNGFAADSLELFSEMHSRGLKPDRVTFASAVSACASLSSLRFGEQVFALATTLGLQSDEIISTSLVDLYCKCGNVREGRILFESIAKSDEALWNSMLMGYAANGCGSEVLKLFESMREANACPNEVTFVAVLSGCCHCGLVDEGRRLFHAMQKDFKIVPTSEHYSCVVDLLVRAGRLGEALEFIDAMPFEADASMWTSLLRGCQAQNDDSLGAKVAERLMALDPRQPGVYVQLSTIFAGRGMWESSVHVRRQLQKRQINKNPGCSWLDY</sequence>
<evidence type="ECO:0000313" key="4">
    <source>
        <dbReference type="EMBL" id="CAA7396732.1"/>
    </source>
</evidence>
<dbReference type="InterPro" id="IPR046960">
    <property type="entry name" value="PPR_At4g14850-like_plant"/>
</dbReference>
<name>A0A7I8KGU5_SPIIN</name>
<feature type="repeat" description="PPR" evidence="3">
    <location>
        <begin position="504"/>
        <end position="538"/>
    </location>
</feature>
<dbReference type="PROSITE" id="PS51375">
    <property type="entry name" value="PPR"/>
    <property type="match status" value="7"/>
</dbReference>
<keyword evidence="5" id="KW-1185">Reference proteome</keyword>
<dbReference type="InterPro" id="IPR046848">
    <property type="entry name" value="E_motif"/>
</dbReference>
<dbReference type="NCBIfam" id="TIGR00756">
    <property type="entry name" value="PPR"/>
    <property type="match status" value="8"/>
</dbReference>
<comment type="similarity">
    <text evidence="2">Belongs to the PPR family. PCMP-E subfamily.</text>
</comment>
<dbReference type="Gene3D" id="1.25.40.10">
    <property type="entry name" value="Tetratricopeptide repeat domain"/>
    <property type="match status" value="4"/>
</dbReference>
<dbReference type="GO" id="GO:0005739">
    <property type="term" value="C:mitochondrion"/>
    <property type="evidence" value="ECO:0007669"/>
    <property type="project" value="UniProtKB-ARBA"/>
</dbReference>
<dbReference type="GO" id="GO:0009451">
    <property type="term" value="P:RNA modification"/>
    <property type="evidence" value="ECO:0007669"/>
    <property type="project" value="InterPro"/>
</dbReference>
<dbReference type="Pfam" id="PF20431">
    <property type="entry name" value="E_motif"/>
    <property type="match status" value="1"/>
</dbReference>
<dbReference type="PANTHER" id="PTHR47926:SF392">
    <property type="entry name" value="PENTATRICOPEPTIDE REPEAT-CONTAINING PROTEIN"/>
    <property type="match status" value="1"/>
</dbReference>
<organism evidence="4 5">
    <name type="scientific">Spirodela intermedia</name>
    <name type="common">Intermediate duckweed</name>
    <dbReference type="NCBI Taxonomy" id="51605"/>
    <lineage>
        <taxon>Eukaryota</taxon>
        <taxon>Viridiplantae</taxon>
        <taxon>Streptophyta</taxon>
        <taxon>Embryophyta</taxon>
        <taxon>Tracheophyta</taxon>
        <taxon>Spermatophyta</taxon>
        <taxon>Magnoliopsida</taxon>
        <taxon>Liliopsida</taxon>
        <taxon>Araceae</taxon>
        <taxon>Lemnoideae</taxon>
        <taxon>Spirodela</taxon>
    </lineage>
</organism>
<evidence type="ECO:0000256" key="2">
    <source>
        <dbReference type="ARBA" id="ARBA00061659"/>
    </source>
</evidence>
<keyword evidence="1" id="KW-0677">Repeat</keyword>
<dbReference type="FunFam" id="1.25.40.10:FF:000205">
    <property type="entry name" value="Pentatricopeptide repeat-containing protein, mitochondrial"/>
    <property type="match status" value="1"/>
</dbReference>
<accession>A0A7I8KGU5</accession>
<proteinExistence type="inferred from homology"/>
<feature type="repeat" description="PPR" evidence="3">
    <location>
        <begin position="103"/>
        <end position="137"/>
    </location>
</feature>
<dbReference type="InterPro" id="IPR002885">
    <property type="entry name" value="PPR_rpt"/>
</dbReference>
<feature type="repeat" description="PPR" evidence="3">
    <location>
        <begin position="403"/>
        <end position="437"/>
    </location>
</feature>
<dbReference type="OrthoDB" id="772568at2759"/>
<evidence type="ECO:0000256" key="3">
    <source>
        <dbReference type="PROSITE-ProRule" id="PRU00708"/>
    </source>
</evidence>
<dbReference type="FunFam" id="1.25.40.10:FF:000797">
    <property type="entry name" value="Pentatricopeptide repeat-containing protein chloroplastic"/>
    <property type="match status" value="1"/>
</dbReference>
<reference evidence="4" key="1">
    <citation type="submission" date="2020-02" db="EMBL/GenBank/DDBJ databases">
        <authorList>
            <person name="Scholz U."/>
            <person name="Mascher M."/>
            <person name="Fiebig A."/>
        </authorList>
    </citation>
    <scope>NUCLEOTIDE SEQUENCE</scope>
</reference>
<dbReference type="GO" id="GO:0003723">
    <property type="term" value="F:RNA binding"/>
    <property type="evidence" value="ECO:0007669"/>
    <property type="project" value="InterPro"/>
</dbReference>
<dbReference type="Pfam" id="PF01535">
    <property type="entry name" value="PPR"/>
    <property type="match status" value="8"/>
</dbReference>
<dbReference type="InterPro" id="IPR011990">
    <property type="entry name" value="TPR-like_helical_dom_sf"/>
</dbReference>
<dbReference type="Proteomes" id="UP000663760">
    <property type="component" value="Chromosome 5"/>
</dbReference>
<dbReference type="FunFam" id="1.25.40.10:FF:000343">
    <property type="entry name" value="Pentatricopeptide repeat-containing protein At3g58590"/>
    <property type="match status" value="1"/>
</dbReference>
<dbReference type="EMBL" id="LR746268">
    <property type="protein sequence ID" value="CAA7396732.1"/>
    <property type="molecule type" value="Genomic_DNA"/>
</dbReference>
<feature type="repeat" description="PPR" evidence="3">
    <location>
        <begin position="72"/>
        <end position="102"/>
    </location>
</feature>
<feature type="repeat" description="PPR" evidence="3">
    <location>
        <begin position="539"/>
        <end position="569"/>
    </location>
</feature>
<feature type="repeat" description="PPR" evidence="3">
    <location>
        <begin position="372"/>
        <end position="402"/>
    </location>
</feature>
<dbReference type="AlphaFoldDB" id="A0A7I8KGU5"/>
<dbReference type="PANTHER" id="PTHR47926">
    <property type="entry name" value="PENTATRICOPEPTIDE REPEAT-CONTAINING PROTEIN"/>
    <property type="match status" value="1"/>
</dbReference>
<feature type="repeat" description="PPR" evidence="3">
    <location>
        <begin position="271"/>
        <end position="305"/>
    </location>
</feature>
<evidence type="ECO:0000313" key="5">
    <source>
        <dbReference type="Proteomes" id="UP000663760"/>
    </source>
</evidence>
<gene>
    <name evidence="4" type="ORF">SI8410_05007395</name>
</gene>
<protein>
    <submittedName>
        <fullName evidence="4">Uncharacterized protein</fullName>
    </submittedName>
</protein>